<keyword evidence="4 14" id="KW-0645">Protease</keyword>
<evidence type="ECO:0000313" key="13">
    <source>
        <dbReference type="EMBL" id="QEM07070.1"/>
    </source>
</evidence>
<gene>
    <name evidence="13" type="ORF">DIU31_027495</name>
    <name evidence="14" type="ORF">J3L21_33535</name>
</gene>
<dbReference type="PANTHER" id="PTHR42837:SF2">
    <property type="entry name" value="MEMBRANE METALLOPROTEASE ARASP2, CHLOROPLASTIC-RELATED"/>
    <property type="match status" value="1"/>
</dbReference>
<evidence type="ECO:0000256" key="3">
    <source>
        <dbReference type="ARBA" id="ARBA00007931"/>
    </source>
</evidence>
<evidence type="ECO:0000313" key="15">
    <source>
        <dbReference type="Proteomes" id="UP000250557"/>
    </source>
</evidence>
<evidence type="ECO:0000256" key="8">
    <source>
        <dbReference type="ARBA" id="ARBA00022989"/>
    </source>
</evidence>
<organism evidence="13 15">
    <name type="scientific">Mucilaginibacter rubeus</name>
    <dbReference type="NCBI Taxonomy" id="2027860"/>
    <lineage>
        <taxon>Bacteria</taxon>
        <taxon>Pseudomonadati</taxon>
        <taxon>Bacteroidota</taxon>
        <taxon>Sphingobacteriia</taxon>
        <taxon>Sphingobacteriales</taxon>
        <taxon>Sphingobacteriaceae</taxon>
        <taxon>Mucilaginibacter</taxon>
    </lineage>
</organism>
<keyword evidence="8 11" id="KW-1133">Transmembrane helix</keyword>
<evidence type="ECO:0000256" key="1">
    <source>
        <dbReference type="ARBA" id="ARBA00001947"/>
    </source>
</evidence>
<keyword evidence="5 11" id="KW-0812">Transmembrane</keyword>
<dbReference type="Pfam" id="PF02163">
    <property type="entry name" value="Peptidase_M50"/>
    <property type="match status" value="1"/>
</dbReference>
<evidence type="ECO:0000256" key="4">
    <source>
        <dbReference type="ARBA" id="ARBA00022670"/>
    </source>
</evidence>
<keyword evidence="6" id="KW-0378">Hydrolase</keyword>
<dbReference type="AlphaFoldDB" id="A0AAE6MKT9"/>
<evidence type="ECO:0000256" key="9">
    <source>
        <dbReference type="ARBA" id="ARBA00023049"/>
    </source>
</evidence>
<keyword evidence="16" id="KW-1185">Reference proteome</keyword>
<dbReference type="RefSeq" id="WP_112658157.1">
    <property type="nucleotide sequence ID" value="NZ_CP043451.1"/>
</dbReference>
<feature type="domain" description="Peptidase M50" evidence="12">
    <location>
        <begin position="10"/>
        <end position="211"/>
    </location>
</feature>
<protein>
    <submittedName>
        <fullName evidence="14">Site-2 protease family protein</fullName>
    </submittedName>
</protein>
<dbReference type="SUPFAM" id="SSF50156">
    <property type="entry name" value="PDZ domain-like"/>
    <property type="match status" value="2"/>
</dbReference>
<evidence type="ECO:0000313" key="14">
    <source>
        <dbReference type="EMBL" id="QTE50386.1"/>
    </source>
</evidence>
<comment type="cofactor">
    <cofactor evidence="1">
        <name>Zn(2+)</name>
        <dbReference type="ChEBI" id="CHEBI:29105"/>
    </cofactor>
</comment>
<comment type="subcellular location">
    <subcellularLocation>
        <location evidence="2">Membrane</location>
        <topology evidence="2">Multi-pass membrane protein</topology>
    </subcellularLocation>
</comment>
<dbReference type="PANTHER" id="PTHR42837">
    <property type="entry name" value="REGULATOR OF SIGMA-E PROTEASE RSEP"/>
    <property type="match status" value="1"/>
</dbReference>
<dbReference type="Proteomes" id="UP000663940">
    <property type="component" value="Chromosome"/>
</dbReference>
<dbReference type="InterPro" id="IPR036034">
    <property type="entry name" value="PDZ_sf"/>
</dbReference>
<comment type="similarity">
    <text evidence="3">Belongs to the peptidase M50B family.</text>
</comment>
<evidence type="ECO:0000313" key="16">
    <source>
        <dbReference type="Proteomes" id="UP000663940"/>
    </source>
</evidence>
<sequence length="275" mass="30893">MDTLIMIAQFILGISILVTVHELGHFIAARAFGIRIEKFYLFFDAGGLSLFKFKRNGTEFGMGWLPLGGYIQMAGLHEVDDEPENKVSKGDIGSFRTKPAWQRLIVMSGGIILNLLLAVLIFSVQTAIYGKNYIRKLKADYEILPGEIGLKAGLLPGDKIVALDGDSIFYQDELLSTRILKGNTILTVVRTKANEKVHMHLKISPQIIRLLADKAPTEFFRMGTIFKFDSIYTNSDLKSAGIQKNDRVTALDGKPVNFYEDFLVRLQKNKKNKFN</sequence>
<proteinExistence type="inferred from homology"/>
<dbReference type="GO" id="GO:0016020">
    <property type="term" value="C:membrane"/>
    <property type="evidence" value="ECO:0007669"/>
    <property type="project" value="UniProtKB-SubCell"/>
</dbReference>
<dbReference type="Proteomes" id="UP000250557">
    <property type="component" value="Chromosome"/>
</dbReference>
<dbReference type="GO" id="GO:0006508">
    <property type="term" value="P:proteolysis"/>
    <property type="evidence" value="ECO:0007669"/>
    <property type="project" value="UniProtKB-KW"/>
</dbReference>
<keyword evidence="7" id="KW-0862">Zinc</keyword>
<dbReference type="InterPro" id="IPR004387">
    <property type="entry name" value="Pept_M50_Zn"/>
</dbReference>
<dbReference type="GO" id="GO:0004222">
    <property type="term" value="F:metalloendopeptidase activity"/>
    <property type="evidence" value="ECO:0007669"/>
    <property type="project" value="InterPro"/>
</dbReference>
<reference evidence="14 16" key="2">
    <citation type="submission" date="2021-03" db="EMBL/GenBank/DDBJ databases">
        <title>Mucilaginibacter strains isolated from gold and copper mining confer multi heavy-metal resistance.</title>
        <authorList>
            <person name="Li Y."/>
        </authorList>
    </citation>
    <scope>NUCLEOTIDE SEQUENCE [LARGE SCALE GENOMIC DNA]</scope>
    <source>
        <strain evidence="14 16">P2-4</strain>
    </source>
</reference>
<dbReference type="EMBL" id="CP071880">
    <property type="protein sequence ID" value="QTE50386.1"/>
    <property type="molecule type" value="Genomic_DNA"/>
</dbReference>
<evidence type="ECO:0000256" key="5">
    <source>
        <dbReference type="ARBA" id="ARBA00022692"/>
    </source>
</evidence>
<accession>A0AAE6MKT9</accession>
<evidence type="ECO:0000256" key="2">
    <source>
        <dbReference type="ARBA" id="ARBA00004141"/>
    </source>
</evidence>
<keyword evidence="9" id="KW-0482">Metalloprotease</keyword>
<dbReference type="InterPro" id="IPR008915">
    <property type="entry name" value="Peptidase_M50"/>
</dbReference>
<reference evidence="13 15" key="1">
    <citation type="submission" date="2019-08" db="EMBL/GenBank/DDBJ databases">
        <title>Comparative genome analysis confer to the adaptation heavy metal polluted environment.</title>
        <authorList>
            <person name="Li Y."/>
        </authorList>
    </citation>
    <scope>NUCLEOTIDE SEQUENCE [LARGE SCALE GENOMIC DNA]</scope>
    <source>
        <strain evidence="13 15">P2</strain>
    </source>
</reference>
<dbReference type="CDD" id="cd06163">
    <property type="entry name" value="S2P-M50_PDZ_RseP-like"/>
    <property type="match status" value="1"/>
</dbReference>
<evidence type="ECO:0000259" key="12">
    <source>
        <dbReference type="Pfam" id="PF02163"/>
    </source>
</evidence>
<name>A0AAE6MKT9_9SPHI</name>
<evidence type="ECO:0000256" key="11">
    <source>
        <dbReference type="SAM" id="Phobius"/>
    </source>
</evidence>
<feature type="transmembrane region" description="Helical" evidence="11">
    <location>
        <begin position="104"/>
        <end position="124"/>
    </location>
</feature>
<evidence type="ECO:0000256" key="6">
    <source>
        <dbReference type="ARBA" id="ARBA00022801"/>
    </source>
</evidence>
<evidence type="ECO:0000256" key="10">
    <source>
        <dbReference type="ARBA" id="ARBA00023136"/>
    </source>
</evidence>
<feature type="transmembrane region" description="Helical" evidence="11">
    <location>
        <begin position="6"/>
        <end position="28"/>
    </location>
</feature>
<keyword evidence="10 11" id="KW-0472">Membrane</keyword>
<evidence type="ECO:0000256" key="7">
    <source>
        <dbReference type="ARBA" id="ARBA00022833"/>
    </source>
</evidence>
<dbReference type="EMBL" id="CP043451">
    <property type="protein sequence ID" value="QEM07070.1"/>
    <property type="molecule type" value="Genomic_DNA"/>
</dbReference>